<dbReference type="Pfam" id="PF15619">
    <property type="entry name" value="Lebercilin"/>
    <property type="match status" value="1"/>
</dbReference>
<dbReference type="EMBL" id="LR899010">
    <property type="protein sequence ID" value="CAD7082454.1"/>
    <property type="molecule type" value="Genomic_DNA"/>
</dbReference>
<feature type="region of interest" description="Disordered" evidence="4">
    <location>
        <begin position="376"/>
        <end position="421"/>
    </location>
</feature>
<reference evidence="6 7" key="1">
    <citation type="submission" date="2020-11" db="EMBL/GenBank/DDBJ databases">
        <authorList>
            <person name="Wallbank WR R."/>
            <person name="Pardo Diaz C."/>
            <person name="Kozak K."/>
            <person name="Martin S."/>
            <person name="Jiggins C."/>
            <person name="Moest M."/>
            <person name="Warren A I."/>
            <person name="Generalovic N T."/>
            <person name="Byers J.R.P. K."/>
            <person name="Montejo-Kovacevich G."/>
            <person name="Yen C E."/>
        </authorList>
    </citation>
    <scope>NUCLEOTIDE SEQUENCE [LARGE SCALE GENOMIC DNA]</scope>
</reference>
<dbReference type="OMA" id="LEKHITH"/>
<sequence>MSTLSLIPEEKKFLPNTSKSTESLYSSSSSKYSATGLYKRKLTGIRQPGFVLAQNEVRQRVLSARRLRVKTLQNQLADAQLHISELANENRILRTLHKRQDTALSKYEGTNAELPQLLHSHAEEIRMWQTKCRNLNSQNRELTRKLKERDTALLALGDQNKHLTQLSRDRNLEDRERLTERVRYLESRLNEKDNDVKLLARRIQLEAKNYKAQIYKEQQKYKQLIQKLEQARCDVDKLSQSHFDMREKNTKSMMPRSLSGSKLPKPCKERERGQLGHERDDNSTKTSISTPSLCQETNYQIIQPSQELKARKSAGNLHTDSQKRSVRQSRQNSGARKSRRDELDDLNTMEFNAEELSNAISKGMSKLLCNNEFDKDEASLNGNEPPSDPENILDQSEPENYYGDDGNYDEANSFGSDENDESADVIVGGKSFDAYESNEIIHQSRRDFVNIQKKMSDDYQERESFLDTFCKQSVTIEKELSARRSSNIDSKKKNQLLAALKAIDNEDTVN</sequence>
<evidence type="ECO:0000313" key="7">
    <source>
        <dbReference type="Proteomes" id="UP000594454"/>
    </source>
</evidence>
<dbReference type="PANTHER" id="PTHR16650">
    <property type="entry name" value="C21ORF13-RELATED"/>
    <property type="match status" value="1"/>
</dbReference>
<accession>A0A7R8YU64</accession>
<organism evidence="6 7">
    <name type="scientific">Hermetia illucens</name>
    <name type="common">Black soldier fly</name>
    <dbReference type="NCBI Taxonomy" id="343691"/>
    <lineage>
        <taxon>Eukaryota</taxon>
        <taxon>Metazoa</taxon>
        <taxon>Ecdysozoa</taxon>
        <taxon>Arthropoda</taxon>
        <taxon>Hexapoda</taxon>
        <taxon>Insecta</taxon>
        <taxon>Pterygota</taxon>
        <taxon>Neoptera</taxon>
        <taxon>Endopterygota</taxon>
        <taxon>Diptera</taxon>
        <taxon>Brachycera</taxon>
        <taxon>Stratiomyomorpha</taxon>
        <taxon>Stratiomyidae</taxon>
        <taxon>Hermetiinae</taxon>
        <taxon>Hermetia</taxon>
    </lineage>
</organism>
<dbReference type="FunCoup" id="A0A7R8YU64">
    <property type="interactions" value="1"/>
</dbReference>
<dbReference type="AlphaFoldDB" id="A0A7R8YU64"/>
<dbReference type="InterPro" id="IPR028933">
    <property type="entry name" value="Lebercilin_dom"/>
</dbReference>
<evidence type="ECO:0000256" key="4">
    <source>
        <dbReference type="SAM" id="MobiDB-lite"/>
    </source>
</evidence>
<name>A0A7R8YU64_HERIL</name>
<feature type="domain" description="Lebercilin" evidence="5">
    <location>
        <begin position="57"/>
        <end position="242"/>
    </location>
</feature>
<gene>
    <name evidence="6" type="ORF">HERILL_LOCUS5489</name>
</gene>
<dbReference type="GO" id="GO:0005930">
    <property type="term" value="C:axoneme"/>
    <property type="evidence" value="ECO:0007669"/>
    <property type="project" value="TreeGrafter"/>
</dbReference>
<evidence type="ECO:0000256" key="3">
    <source>
        <dbReference type="SAM" id="Coils"/>
    </source>
</evidence>
<protein>
    <recommendedName>
        <fullName evidence="5">Lebercilin domain-containing protein</fullName>
    </recommendedName>
</protein>
<proteinExistence type="inferred from homology"/>
<comment type="similarity">
    <text evidence="1">Belongs to the LCA5 family.</text>
</comment>
<keyword evidence="7" id="KW-1185">Reference proteome</keyword>
<evidence type="ECO:0000256" key="1">
    <source>
        <dbReference type="ARBA" id="ARBA00010229"/>
    </source>
</evidence>
<evidence type="ECO:0000259" key="5">
    <source>
        <dbReference type="Pfam" id="PF15619"/>
    </source>
</evidence>
<dbReference type="OrthoDB" id="2123794at2759"/>
<dbReference type="GO" id="GO:0042073">
    <property type="term" value="P:intraciliary transport"/>
    <property type="evidence" value="ECO:0007669"/>
    <property type="project" value="TreeGrafter"/>
</dbReference>
<dbReference type="Proteomes" id="UP000594454">
    <property type="component" value="Chromosome 2"/>
</dbReference>
<evidence type="ECO:0000313" key="6">
    <source>
        <dbReference type="EMBL" id="CAD7082454.1"/>
    </source>
</evidence>
<feature type="region of interest" description="Disordered" evidence="4">
    <location>
        <begin position="242"/>
        <end position="295"/>
    </location>
</feature>
<feature type="compositionally biased region" description="Polar residues" evidence="4">
    <location>
        <begin position="284"/>
        <end position="295"/>
    </location>
</feature>
<feature type="compositionally biased region" description="Basic and acidic residues" evidence="4">
    <location>
        <begin position="266"/>
        <end position="283"/>
    </location>
</feature>
<dbReference type="InterPro" id="IPR026188">
    <property type="entry name" value="Lebercilin-like"/>
</dbReference>
<feature type="region of interest" description="Disordered" evidence="4">
    <location>
        <begin position="307"/>
        <end position="346"/>
    </location>
</feature>
<keyword evidence="2 3" id="KW-0175">Coiled coil</keyword>
<dbReference type="InParanoid" id="A0A7R8YU64"/>
<dbReference type="PANTHER" id="PTHR16650:SF6">
    <property type="entry name" value="GH21622P"/>
    <property type="match status" value="1"/>
</dbReference>
<feature type="coiled-coil region" evidence="3">
    <location>
        <begin position="175"/>
        <end position="241"/>
    </location>
</feature>
<evidence type="ECO:0000256" key="2">
    <source>
        <dbReference type="ARBA" id="ARBA00023054"/>
    </source>
</evidence>